<evidence type="ECO:0000313" key="3">
    <source>
        <dbReference type="Ensembl" id="ENSCCRP00020039699.1"/>
    </source>
</evidence>
<dbReference type="CDD" id="cd22419">
    <property type="entry name" value="KH-I_ASCC1"/>
    <property type="match status" value="1"/>
</dbReference>
<dbReference type="SUPFAM" id="SSF54791">
    <property type="entry name" value="Eukaryotic type KH-domain (KH-domain type I)"/>
    <property type="match status" value="1"/>
</dbReference>
<dbReference type="InterPro" id="IPR036612">
    <property type="entry name" value="KH_dom_type_1_sf"/>
</dbReference>
<dbReference type="Pfam" id="PF00013">
    <property type="entry name" value="KH_1"/>
    <property type="match status" value="1"/>
</dbReference>
<dbReference type="GO" id="GO:0006355">
    <property type="term" value="P:regulation of DNA-templated transcription"/>
    <property type="evidence" value="ECO:0007669"/>
    <property type="project" value="TreeGrafter"/>
</dbReference>
<evidence type="ECO:0000256" key="1">
    <source>
        <dbReference type="PROSITE-ProRule" id="PRU00117"/>
    </source>
</evidence>
<organism evidence="3 4">
    <name type="scientific">Cyprinus carpio</name>
    <name type="common">Common carp</name>
    <dbReference type="NCBI Taxonomy" id="7962"/>
    <lineage>
        <taxon>Eukaryota</taxon>
        <taxon>Metazoa</taxon>
        <taxon>Chordata</taxon>
        <taxon>Craniata</taxon>
        <taxon>Vertebrata</taxon>
        <taxon>Euteleostomi</taxon>
        <taxon>Actinopterygii</taxon>
        <taxon>Neopterygii</taxon>
        <taxon>Teleostei</taxon>
        <taxon>Ostariophysi</taxon>
        <taxon>Cypriniformes</taxon>
        <taxon>Cyprinidae</taxon>
        <taxon>Cyprininae</taxon>
        <taxon>Cyprinus</taxon>
    </lineage>
</organism>
<dbReference type="PANTHER" id="PTHR13360:SF1">
    <property type="entry name" value="ACTIVATING SIGNAL COINTEGRATOR 1 COMPLEX SUBUNIT 1"/>
    <property type="match status" value="1"/>
</dbReference>
<dbReference type="SMART" id="SM00322">
    <property type="entry name" value="KH"/>
    <property type="match status" value="1"/>
</dbReference>
<dbReference type="InterPro" id="IPR009210">
    <property type="entry name" value="ASCC1"/>
</dbReference>
<dbReference type="PROSITE" id="PS50084">
    <property type="entry name" value="KH_TYPE_1"/>
    <property type="match status" value="1"/>
</dbReference>
<dbReference type="InterPro" id="IPR004087">
    <property type="entry name" value="KH_dom"/>
</dbReference>
<keyword evidence="1" id="KW-0694">RNA-binding</keyword>
<dbReference type="AlphaFoldDB" id="A0A8C2EDK6"/>
<dbReference type="Pfam" id="PF10469">
    <property type="entry name" value="AKAP7_NLS"/>
    <property type="match status" value="1"/>
</dbReference>
<name>A0A8C2EDK6_CYPCA</name>
<dbReference type="GO" id="GO:0003723">
    <property type="term" value="F:RNA binding"/>
    <property type="evidence" value="ECO:0007669"/>
    <property type="project" value="UniProtKB-UniRule"/>
</dbReference>
<sequence>MEVLRPALININGRVYRKNPVQEESYEEEEDDYPCSGQCLDEPCDAYDIQQTDRGFRCAIDVPSVLYKYIIGKKGETRKRLESDTKTSISIPKQGVEGQIVVTGAHRAAVTSAVTRVEVLIDSFRRKQPFTHFLSFALNHPQVQQGFLRFREQVLERCGQVRTFTREVHTQTESSLTLQEFSILLCGRGPEFVRVCVQGRLTLSVRPSTVLSAVLAEFLLTSATLCCFQFSTEDKAASARPGAKDREAFNAKNILQMFGEVYFGAFELNSVQLSQRFSTDDTGYYSSAGRVTFS</sequence>
<dbReference type="PANTHER" id="PTHR13360">
    <property type="entry name" value="ACTIVATING SIGNAL COINTEGRATOR 1 COMPLEX SUBUNIT 1"/>
    <property type="match status" value="1"/>
</dbReference>
<reference evidence="3" key="1">
    <citation type="submission" date="2025-08" db="UniProtKB">
        <authorList>
            <consortium name="Ensembl"/>
        </authorList>
    </citation>
    <scope>IDENTIFICATION</scope>
</reference>
<dbReference type="GO" id="GO:0006307">
    <property type="term" value="P:DNA alkylation repair"/>
    <property type="evidence" value="ECO:0007669"/>
    <property type="project" value="InterPro"/>
</dbReference>
<dbReference type="Gene3D" id="3.30.1370.10">
    <property type="entry name" value="K Homology domain, type 1"/>
    <property type="match status" value="1"/>
</dbReference>
<accession>A0A8C2EDK6</accession>
<dbReference type="InterPro" id="IPR004088">
    <property type="entry name" value="KH_dom_type_1"/>
</dbReference>
<dbReference type="Gene3D" id="3.90.1140.10">
    <property type="entry name" value="Cyclic phosphodiesterase"/>
    <property type="match status" value="2"/>
</dbReference>
<dbReference type="Proteomes" id="UP000694701">
    <property type="component" value="Unplaced"/>
</dbReference>
<evidence type="ECO:0000313" key="4">
    <source>
        <dbReference type="Proteomes" id="UP000694701"/>
    </source>
</evidence>
<evidence type="ECO:0000259" key="2">
    <source>
        <dbReference type="SMART" id="SM00322"/>
    </source>
</evidence>
<dbReference type="GO" id="GO:0005634">
    <property type="term" value="C:nucleus"/>
    <property type="evidence" value="ECO:0007669"/>
    <property type="project" value="TreeGrafter"/>
</dbReference>
<proteinExistence type="predicted"/>
<dbReference type="InterPro" id="IPR047538">
    <property type="entry name" value="KH-I_ASCC1"/>
</dbReference>
<dbReference type="PIRSF" id="PIRSF027019">
    <property type="entry name" value="Euk_LigT"/>
    <property type="match status" value="1"/>
</dbReference>
<dbReference type="Ensembl" id="ENSCCRT00020043335.1">
    <property type="protein sequence ID" value="ENSCCRP00020039699.1"/>
    <property type="gene ID" value="ENSCCRG00020017701.1"/>
</dbReference>
<protein>
    <submittedName>
        <fullName evidence="3">Activating signal cointegrator 1 complex subunit 1</fullName>
    </submittedName>
</protein>
<feature type="domain" description="K Homology" evidence="2">
    <location>
        <begin position="54"/>
        <end position="122"/>
    </location>
</feature>
<dbReference type="InterPro" id="IPR019510">
    <property type="entry name" value="AKAP7-like_phosphoesterase"/>
</dbReference>